<dbReference type="EMBL" id="UINC01005151">
    <property type="protein sequence ID" value="SVA19424.1"/>
    <property type="molecule type" value="Genomic_DNA"/>
</dbReference>
<dbReference type="AlphaFoldDB" id="A0A381TUC7"/>
<reference evidence="2" key="1">
    <citation type="submission" date="2018-05" db="EMBL/GenBank/DDBJ databases">
        <authorList>
            <person name="Lanie J.A."/>
            <person name="Ng W.-L."/>
            <person name="Kazmierczak K.M."/>
            <person name="Andrzejewski T.M."/>
            <person name="Davidsen T.M."/>
            <person name="Wayne K.J."/>
            <person name="Tettelin H."/>
            <person name="Glass J.I."/>
            <person name="Rusch D."/>
            <person name="Podicherti R."/>
            <person name="Tsui H.-C.T."/>
            <person name="Winkler M.E."/>
        </authorList>
    </citation>
    <scope>NUCLEOTIDE SEQUENCE</scope>
</reference>
<evidence type="ECO:0000256" key="1">
    <source>
        <dbReference type="SAM" id="Phobius"/>
    </source>
</evidence>
<gene>
    <name evidence="2" type="ORF">METZ01_LOCUS72278</name>
</gene>
<accession>A0A381TUC7</accession>
<keyword evidence="1" id="KW-0472">Membrane</keyword>
<name>A0A381TUC7_9ZZZZ</name>
<evidence type="ECO:0000313" key="2">
    <source>
        <dbReference type="EMBL" id="SVA19424.1"/>
    </source>
</evidence>
<sequence length="61" mass="6478">VIICENIRKINNTIYDGSWQNQQMAEASMAAFGSAIGVLIAMAVVTFALRGKGHPEAPDAS</sequence>
<keyword evidence="1" id="KW-1133">Transmembrane helix</keyword>
<feature type="non-terminal residue" evidence="2">
    <location>
        <position position="1"/>
    </location>
</feature>
<organism evidence="2">
    <name type="scientific">marine metagenome</name>
    <dbReference type="NCBI Taxonomy" id="408172"/>
    <lineage>
        <taxon>unclassified sequences</taxon>
        <taxon>metagenomes</taxon>
        <taxon>ecological metagenomes</taxon>
    </lineage>
</organism>
<proteinExistence type="predicted"/>
<protein>
    <submittedName>
        <fullName evidence="2">Uncharacterized protein</fullName>
    </submittedName>
</protein>
<feature type="transmembrane region" description="Helical" evidence="1">
    <location>
        <begin position="29"/>
        <end position="49"/>
    </location>
</feature>
<keyword evidence="1" id="KW-0812">Transmembrane</keyword>